<evidence type="ECO:0000313" key="2">
    <source>
        <dbReference type="EMBL" id="KZN65016.1"/>
    </source>
</evidence>
<dbReference type="Proteomes" id="UP000076661">
    <property type="component" value="Unassembled WGS sequence"/>
</dbReference>
<keyword evidence="1" id="KW-0472">Membrane</keyword>
<gene>
    <name evidence="2" type="ORF">N478_03140</name>
</gene>
<evidence type="ECO:0000313" key="3">
    <source>
        <dbReference type="Proteomes" id="UP000076661"/>
    </source>
</evidence>
<name>A0A167LQJ6_9GAMM</name>
<organism evidence="2 3">
    <name type="scientific">Pseudoalteromonas luteoviolacea S4060-1</name>
    <dbReference type="NCBI Taxonomy" id="1365257"/>
    <lineage>
        <taxon>Bacteria</taxon>
        <taxon>Pseudomonadati</taxon>
        <taxon>Pseudomonadota</taxon>
        <taxon>Gammaproteobacteria</taxon>
        <taxon>Alteromonadales</taxon>
        <taxon>Pseudoalteromonadaceae</taxon>
        <taxon>Pseudoalteromonas</taxon>
    </lineage>
</organism>
<reference evidence="2 3" key="1">
    <citation type="submission" date="2013-07" db="EMBL/GenBank/DDBJ databases">
        <title>Comparative Genomic and Metabolomic Analysis of Twelve Strains of Pseudoalteromonas luteoviolacea.</title>
        <authorList>
            <person name="Vynne N.G."/>
            <person name="Mansson M."/>
            <person name="Gram L."/>
        </authorList>
    </citation>
    <scope>NUCLEOTIDE SEQUENCE [LARGE SCALE GENOMIC DNA]</scope>
    <source>
        <strain evidence="2 3">S4060-1</strain>
    </source>
</reference>
<accession>A0A167LQJ6</accession>
<dbReference type="AlphaFoldDB" id="A0A167LQJ6"/>
<dbReference type="RefSeq" id="WP_063381665.1">
    <property type="nucleotide sequence ID" value="NZ_AUXX01000023.1"/>
</dbReference>
<keyword evidence="1" id="KW-0812">Transmembrane</keyword>
<sequence>MSAPYIEQLKTNFFLNIIKLFSFFAVVYFQILIFLKVDLLGFEIIILVFSLFTSLYYFRMKFSHKFLIEKGFLNVDAKVNMFGVKWISIESSENIVIKEKTTKNFVNFSSDTITLQLSFKKEQLPKAILKYKK</sequence>
<dbReference type="EMBL" id="AUXX01000023">
    <property type="protein sequence ID" value="KZN65016.1"/>
    <property type="molecule type" value="Genomic_DNA"/>
</dbReference>
<feature type="transmembrane region" description="Helical" evidence="1">
    <location>
        <begin position="39"/>
        <end position="58"/>
    </location>
</feature>
<evidence type="ECO:0000256" key="1">
    <source>
        <dbReference type="SAM" id="Phobius"/>
    </source>
</evidence>
<protein>
    <submittedName>
        <fullName evidence="2">Uncharacterized protein</fullName>
    </submittedName>
</protein>
<feature type="transmembrane region" description="Helical" evidence="1">
    <location>
        <begin position="12"/>
        <end position="33"/>
    </location>
</feature>
<dbReference type="PATRIC" id="fig|1365257.3.peg.3101"/>
<keyword evidence="1" id="KW-1133">Transmembrane helix</keyword>
<proteinExistence type="predicted"/>
<comment type="caution">
    <text evidence="2">The sequence shown here is derived from an EMBL/GenBank/DDBJ whole genome shotgun (WGS) entry which is preliminary data.</text>
</comment>